<dbReference type="STRING" id="665118.SAMN02983003_0198"/>
<name>A0A1K2HU06_9HYPH</name>
<organism evidence="2 3">
    <name type="scientific">Devosia enhydra</name>
    <dbReference type="NCBI Taxonomy" id="665118"/>
    <lineage>
        <taxon>Bacteria</taxon>
        <taxon>Pseudomonadati</taxon>
        <taxon>Pseudomonadota</taxon>
        <taxon>Alphaproteobacteria</taxon>
        <taxon>Hyphomicrobiales</taxon>
        <taxon>Devosiaceae</taxon>
        <taxon>Devosia</taxon>
    </lineage>
</organism>
<gene>
    <name evidence="2" type="ORF">SAMN02983003_0198</name>
</gene>
<dbReference type="AlphaFoldDB" id="A0A1K2HU06"/>
<keyword evidence="3" id="KW-1185">Reference proteome</keyword>
<dbReference type="Proteomes" id="UP000183447">
    <property type="component" value="Unassembled WGS sequence"/>
</dbReference>
<keyword evidence="1" id="KW-0812">Transmembrane</keyword>
<proteinExistence type="predicted"/>
<feature type="transmembrane region" description="Helical" evidence="1">
    <location>
        <begin position="50"/>
        <end position="68"/>
    </location>
</feature>
<sequence>MLFYVLGWIGTGLGVLMTGISMVSTIMAIRWSESNLGYGFAELLIRAAPALWLILGGLFVLAIGRILARLDEIALNTAVRTLDDDPGFPEREPDY</sequence>
<evidence type="ECO:0000313" key="3">
    <source>
        <dbReference type="Proteomes" id="UP000183447"/>
    </source>
</evidence>
<accession>A0A1K2HU06</accession>
<reference evidence="2 3" key="1">
    <citation type="submission" date="2016-11" db="EMBL/GenBank/DDBJ databases">
        <authorList>
            <person name="Jaros S."/>
            <person name="Januszkiewicz K."/>
            <person name="Wedrychowicz H."/>
        </authorList>
    </citation>
    <scope>NUCLEOTIDE SEQUENCE [LARGE SCALE GENOMIC DNA]</scope>
    <source>
        <strain evidence="2 3">ATCC 23634</strain>
    </source>
</reference>
<keyword evidence="1" id="KW-1133">Transmembrane helix</keyword>
<feature type="transmembrane region" description="Helical" evidence="1">
    <location>
        <begin position="6"/>
        <end position="29"/>
    </location>
</feature>
<evidence type="ECO:0000313" key="2">
    <source>
        <dbReference type="EMBL" id="SFZ80901.1"/>
    </source>
</evidence>
<dbReference type="EMBL" id="FPKU01000001">
    <property type="protein sequence ID" value="SFZ80901.1"/>
    <property type="molecule type" value="Genomic_DNA"/>
</dbReference>
<keyword evidence="1" id="KW-0472">Membrane</keyword>
<protein>
    <submittedName>
        <fullName evidence="2">Uncharacterized protein</fullName>
    </submittedName>
</protein>
<evidence type="ECO:0000256" key="1">
    <source>
        <dbReference type="SAM" id="Phobius"/>
    </source>
</evidence>